<evidence type="ECO:0000256" key="10">
    <source>
        <dbReference type="ARBA" id="ARBA00029409"/>
    </source>
</evidence>
<evidence type="ECO:0000256" key="4">
    <source>
        <dbReference type="ARBA" id="ARBA00016218"/>
    </source>
</evidence>
<dbReference type="Pfam" id="PF01288">
    <property type="entry name" value="HPPK"/>
    <property type="match status" value="1"/>
</dbReference>
<evidence type="ECO:0000256" key="6">
    <source>
        <dbReference type="ARBA" id="ARBA00022741"/>
    </source>
</evidence>
<dbReference type="GO" id="GO:0005524">
    <property type="term" value="F:ATP binding"/>
    <property type="evidence" value="ECO:0007669"/>
    <property type="project" value="UniProtKB-KW"/>
</dbReference>
<evidence type="ECO:0000256" key="2">
    <source>
        <dbReference type="ARBA" id="ARBA00005810"/>
    </source>
</evidence>
<evidence type="ECO:0000256" key="8">
    <source>
        <dbReference type="ARBA" id="ARBA00022840"/>
    </source>
</evidence>
<sequence length="254" mass="27124">MPRTLVSLGSNLGDAAASLDAAIEGLEKLAVTGTLRASSRHATPPIGGPAGQSDFLNAAATFDSELPPLELLAALQAIEQSLDRTRHTRWAARTLDVDLLLYGDGVIDAPTLRVPHPRMSFRPFVLEPAEEVAGDWWHPECGATIAQLLEQLQSGADALLLVGDDGGDDNDVREWIAAERGITIRVVEEATALTAPRLTIDANRTRTPAPVPGPRLALVDCPAGHWREEVLAAVECVWPRANRSQPPVQLGPGQ</sequence>
<name>A0A518KEJ7_9BACT</name>
<dbReference type="GO" id="GO:0003848">
    <property type="term" value="F:2-amino-4-hydroxy-6-hydroxymethyldihydropteridine diphosphokinase activity"/>
    <property type="evidence" value="ECO:0007669"/>
    <property type="project" value="UniProtKB-EC"/>
</dbReference>
<dbReference type="InterPro" id="IPR000550">
    <property type="entry name" value="Hppk"/>
</dbReference>
<dbReference type="Gene3D" id="3.30.70.560">
    <property type="entry name" value="7,8-Dihydro-6-hydroxymethylpterin-pyrophosphokinase HPPK"/>
    <property type="match status" value="1"/>
</dbReference>
<dbReference type="EC" id="2.7.6.3" evidence="3"/>
<comment type="similarity">
    <text evidence="2">Belongs to the HPPK family.</text>
</comment>
<evidence type="ECO:0000259" key="13">
    <source>
        <dbReference type="PROSITE" id="PS00794"/>
    </source>
</evidence>
<keyword evidence="9" id="KW-0289">Folate biosynthesis</keyword>
<dbReference type="GO" id="GO:0046654">
    <property type="term" value="P:tetrahydrofolate biosynthetic process"/>
    <property type="evidence" value="ECO:0007669"/>
    <property type="project" value="UniProtKB-UniPathway"/>
</dbReference>
<evidence type="ECO:0000256" key="7">
    <source>
        <dbReference type="ARBA" id="ARBA00022777"/>
    </source>
</evidence>
<keyword evidence="8" id="KW-0067">ATP-binding</keyword>
<evidence type="ECO:0000256" key="9">
    <source>
        <dbReference type="ARBA" id="ARBA00022909"/>
    </source>
</evidence>
<organism evidence="14 15">
    <name type="scientific">Botrimarina mediterranea</name>
    <dbReference type="NCBI Taxonomy" id="2528022"/>
    <lineage>
        <taxon>Bacteria</taxon>
        <taxon>Pseudomonadati</taxon>
        <taxon>Planctomycetota</taxon>
        <taxon>Planctomycetia</taxon>
        <taxon>Pirellulales</taxon>
        <taxon>Lacipirellulaceae</taxon>
        <taxon>Botrimarina</taxon>
    </lineage>
</organism>
<accession>A0A518KEJ7</accession>
<keyword evidence="6" id="KW-0547">Nucleotide-binding</keyword>
<keyword evidence="15" id="KW-1185">Reference proteome</keyword>
<dbReference type="EMBL" id="CP036349">
    <property type="protein sequence ID" value="QDV76197.1"/>
    <property type="molecule type" value="Genomic_DNA"/>
</dbReference>
<evidence type="ECO:0000256" key="1">
    <source>
        <dbReference type="ARBA" id="ARBA00005051"/>
    </source>
</evidence>
<reference evidence="14 15" key="1">
    <citation type="submission" date="2019-02" db="EMBL/GenBank/DDBJ databases">
        <title>Deep-cultivation of Planctomycetes and their phenomic and genomic characterization uncovers novel biology.</title>
        <authorList>
            <person name="Wiegand S."/>
            <person name="Jogler M."/>
            <person name="Boedeker C."/>
            <person name="Pinto D."/>
            <person name="Vollmers J."/>
            <person name="Rivas-Marin E."/>
            <person name="Kohn T."/>
            <person name="Peeters S.H."/>
            <person name="Heuer A."/>
            <person name="Rast P."/>
            <person name="Oberbeckmann S."/>
            <person name="Bunk B."/>
            <person name="Jeske O."/>
            <person name="Meyerdierks A."/>
            <person name="Storesund J.E."/>
            <person name="Kallscheuer N."/>
            <person name="Luecker S."/>
            <person name="Lage O.M."/>
            <person name="Pohl T."/>
            <person name="Merkel B.J."/>
            <person name="Hornburger P."/>
            <person name="Mueller R.-W."/>
            <person name="Bruemmer F."/>
            <person name="Labrenz M."/>
            <person name="Spormann A.M."/>
            <person name="Op den Camp H."/>
            <person name="Overmann J."/>
            <person name="Amann R."/>
            <person name="Jetten M.S.M."/>
            <person name="Mascher T."/>
            <person name="Medema M.H."/>
            <person name="Devos D.P."/>
            <person name="Kaster A.-K."/>
            <person name="Ovreas L."/>
            <person name="Rohde M."/>
            <person name="Galperin M.Y."/>
            <person name="Jogler C."/>
        </authorList>
    </citation>
    <scope>NUCLEOTIDE SEQUENCE [LARGE SCALE GENOMIC DNA]</scope>
    <source>
        <strain evidence="14 15">Spa11</strain>
    </source>
</reference>
<dbReference type="CDD" id="cd00483">
    <property type="entry name" value="HPPK"/>
    <property type="match status" value="1"/>
</dbReference>
<comment type="function">
    <text evidence="10">Catalyzes the transfer of pyrophosphate from adenosine triphosphate (ATP) to 6-hydroxymethyl-7,8-dihydropterin, an enzymatic step in folate biosynthesis pathway.</text>
</comment>
<comment type="pathway">
    <text evidence="1">Cofactor biosynthesis; tetrahydrofolate biosynthesis; 2-amino-4-hydroxy-6-hydroxymethyl-7,8-dihydropteridine diphosphate from 7,8-dihydroneopterin triphosphate: step 4/4.</text>
</comment>
<evidence type="ECO:0000313" key="15">
    <source>
        <dbReference type="Proteomes" id="UP000316426"/>
    </source>
</evidence>
<dbReference type="GO" id="GO:0016301">
    <property type="term" value="F:kinase activity"/>
    <property type="evidence" value="ECO:0007669"/>
    <property type="project" value="UniProtKB-KW"/>
</dbReference>
<evidence type="ECO:0000313" key="14">
    <source>
        <dbReference type="EMBL" id="QDV76197.1"/>
    </source>
</evidence>
<dbReference type="InterPro" id="IPR035907">
    <property type="entry name" value="Hppk_sf"/>
</dbReference>
<feature type="domain" description="7,8-dihydro-6-hydroxymethylpterin-pyrophosphokinase" evidence="13">
    <location>
        <begin position="89"/>
        <end position="100"/>
    </location>
</feature>
<evidence type="ECO:0000256" key="11">
    <source>
        <dbReference type="ARBA" id="ARBA00029766"/>
    </source>
</evidence>
<dbReference type="PANTHER" id="PTHR43071">
    <property type="entry name" value="2-AMINO-4-HYDROXY-6-HYDROXYMETHYLDIHYDROPTERIDINE PYROPHOSPHOKINASE"/>
    <property type="match status" value="1"/>
</dbReference>
<dbReference type="GO" id="GO:0046656">
    <property type="term" value="P:folic acid biosynthetic process"/>
    <property type="evidence" value="ECO:0007669"/>
    <property type="project" value="UniProtKB-KW"/>
</dbReference>
<proteinExistence type="inferred from homology"/>
<dbReference type="Proteomes" id="UP000316426">
    <property type="component" value="Chromosome"/>
</dbReference>
<dbReference type="RefSeq" id="WP_145116657.1">
    <property type="nucleotide sequence ID" value="NZ_CP036349.1"/>
</dbReference>
<evidence type="ECO:0000256" key="3">
    <source>
        <dbReference type="ARBA" id="ARBA00013253"/>
    </source>
</evidence>
<dbReference type="NCBIfam" id="TIGR01498">
    <property type="entry name" value="folK"/>
    <property type="match status" value="1"/>
</dbReference>
<keyword evidence="7 14" id="KW-0418">Kinase</keyword>
<evidence type="ECO:0000256" key="12">
    <source>
        <dbReference type="ARBA" id="ARBA00033413"/>
    </source>
</evidence>
<dbReference type="PANTHER" id="PTHR43071:SF1">
    <property type="entry name" value="2-AMINO-4-HYDROXY-6-HYDROXYMETHYLDIHYDROPTERIDINE PYROPHOSPHOKINASE"/>
    <property type="match status" value="1"/>
</dbReference>
<protein>
    <recommendedName>
        <fullName evidence="4">2-amino-4-hydroxy-6-hydroxymethyldihydropteridine pyrophosphokinase</fullName>
        <ecNumber evidence="3">2.7.6.3</ecNumber>
    </recommendedName>
    <alternativeName>
        <fullName evidence="11">6-hydroxymethyl-7,8-dihydropterin pyrophosphokinase</fullName>
    </alternativeName>
    <alternativeName>
        <fullName evidence="12">7,8-dihydro-6-hydroxymethylpterin-pyrophosphokinase</fullName>
    </alternativeName>
</protein>
<dbReference type="AlphaFoldDB" id="A0A518KEJ7"/>
<dbReference type="SUPFAM" id="SSF55083">
    <property type="entry name" value="6-hydroxymethyl-7,8-dihydropterin pyrophosphokinase, HPPK"/>
    <property type="match status" value="1"/>
</dbReference>
<gene>
    <name evidence="14" type="primary">folK</name>
    <name evidence="14" type="ORF">Spa11_44220</name>
</gene>
<dbReference type="UniPathway" id="UPA00077">
    <property type="reaction ID" value="UER00155"/>
</dbReference>
<dbReference type="PROSITE" id="PS00794">
    <property type="entry name" value="HPPK"/>
    <property type="match status" value="1"/>
</dbReference>
<keyword evidence="5 14" id="KW-0808">Transferase</keyword>
<dbReference type="KEGG" id="bmei:Spa11_44220"/>
<evidence type="ECO:0000256" key="5">
    <source>
        <dbReference type="ARBA" id="ARBA00022679"/>
    </source>
</evidence>